<dbReference type="InterPro" id="IPR016197">
    <property type="entry name" value="Chromo-like_dom_sf"/>
</dbReference>
<dbReference type="AlphaFoldDB" id="A0A9W7XQL6"/>
<accession>A0A9W7XQL6</accession>
<gene>
    <name evidence="1" type="ORF">LPJ53_006282</name>
</gene>
<proteinExistence type="predicted"/>
<dbReference type="Proteomes" id="UP001149813">
    <property type="component" value="Unassembled WGS sequence"/>
</dbReference>
<evidence type="ECO:0000313" key="2">
    <source>
        <dbReference type="Proteomes" id="UP001149813"/>
    </source>
</evidence>
<sequence length="168" mass="18771">MSEILPDRPALGESAKRVRDDIAERKRKRSVELVTTGAFMTRTTLRKLGAHISTGDLDSPAADRLQPGSWVRVLSLDRAWYTAAVLSVLDGARALVHYPGWDHGFDEWISVESRRLMYRGKVLHDDDMAEYCRQMALLDAEQEEAARGFDLAEEVRLAMGVAAEAGIE</sequence>
<reference evidence="1" key="1">
    <citation type="submission" date="2022-07" db="EMBL/GenBank/DDBJ databases">
        <title>Phylogenomic reconstructions and comparative analyses of Kickxellomycotina fungi.</title>
        <authorList>
            <person name="Reynolds N.K."/>
            <person name="Stajich J.E."/>
            <person name="Barry K."/>
            <person name="Grigoriev I.V."/>
            <person name="Crous P."/>
            <person name="Smith M.E."/>
        </authorList>
    </citation>
    <scope>NUCLEOTIDE SEQUENCE</scope>
    <source>
        <strain evidence="1">NBRC 32514</strain>
    </source>
</reference>
<comment type="caution">
    <text evidence="1">The sequence shown here is derived from an EMBL/GenBank/DDBJ whole genome shotgun (WGS) entry which is preliminary data.</text>
</comment>
<name>A0A9W7XQL6_9FUNG</name>
<dbReference type="Gene3D" id="2.30.30.140">
    <property type="match status" value="1"/>
</dbReference>
<evidence type="ECO:0000313" key="1">
    <source>
        <dbReference type="EMBL" id="KAJ1718831.1"/>
    </source>
</evidence>
<dbReference type="EMBL" id="JANBOJ010000625">
    <property type="protein sequence ID" value="KAJ1718831.1"/>
    <property type="molecule type" value="Genomic_DNA"/>
</dbReference>
<organism evidence="1 2">
    <name type="scientific">Coemansia erecta</name>
    <dbReference type="NCBI Taxonomy" id="147472"/>
    <lineage>
        <taxon>Eukaryota</taxon>
        <taxon>Fungi</taxon>
        <taxon>Fungi incertae sedis</taxon>
        <taxon>Zoopagomycota</taxon>
        <taxon>Kickxellomycotina</taxon>
        <taxon>Kickxellomycetes</taxon>
        <taxon>Kickxellales</taxon>
        <taxon>Kickxellaceae</taxon>
        <taxon>Coemansia</taxon>
    </lineage>
</organism>
<protein>
    <submittedName>
        <fullName evidence="1">Uncharacterized protein</fullName>
    </submittedName>
</protein>
<feature type="non-terminal residue" evidence="1">
    <location>
        <position position="168"/>
    </location>
</feature>
<dbReference type="SUPFAM" id="SSF54160">
    <property type="entry name" value="Chromo domain-like"/>
    <property type="match status" value="1"/>
</dbReference>
<keyword evidence="2" id="KW-1185">Reference proteome</keyword>
<dbReference type="OrthoDB" id="161570at2759"/>
<dbReference type="CDD" id="cd20104">
    <property type="entry name" value="MBT_PHF20L1-like"/>
    <property type="match status" value="1"/>
</dbReference>